<name>A0ABV3XFT1_9ACTN</name>
<gene>
    <name evidence="2" type="ORF">ABQ292_13850</name>
</gene>
<feature type="domain" description="PilZ" evidence="1">
    <location>
        <begin position="99"/>
        <end position="203"/>
    </location>
</feature>
<proteinExistence type="predicted"/>
<dbReference type="InterPro" id="IPR009875">
    <property type="entry name" value="PilZ_domain"/>
</dbReference>
<keyword evidence="2" id="KW-0966">Cell projection</keyword>
<dbReference type="Proteomes" id="UP001560045">
    <property type="component" value="Unassembled WGS sequence"/>
</dbReference>
<sequence>MSTPGVDHPEERSVVDVKAVSRDDVLVSFVERVSAGELVLSVGTDAEQRRVRLEPGEHLELIWRGPEELRSVPAELVAVDKGDDPTWRVRTIGPASRGQRRAAVRAPLAVPLELKVGQAVLPGATLDLSEGGTRCLLAGDSGKQPDIEAGKVVPVTLDLDGNRLAVDAEVVRRHAREDERTELSLRFVGLGERREDVIRRRVFAELRDLRSRGVI</sequence>
<dbReference type="EMBL" id="JBFNXQ010000040">
    <property type="protein sequence ID" value="MEX5719443.1"/>
    <property type="molecule type" value="Genomic_DNA"/>
</dbReference>
<protein>
    <submittedName>
        <fullName evidence="2">Flagellar brake protein</fullName>
    </submittedName>
</protein>
<comment type="caution">
    <text evidence="2">The sequence shown here is derived from an EMBL/GenBank/DDBJ whole genome shotgun (WGS) entry which is preliminary data.</text>
</comment>
<dbReference type="SUPFAM" id="SSF141371">
    <property type="entry name" value="PilZ domain-like"/>
    <property type="match status" value="1"/>
</dbReference>
<dbReference type="RefSeq" id="WP_369207283.1">
    <property type="nucleotide sequence ID" value="NZ_JBFNXQ010000040.1"/>
</dbReference>
<dbReference type="Pfam" id="PF07238">
    <property type="entry name" value="PilZ"/>
    <property type="match status" value="1"/>
</dbReference>
<keyword evidence="3" id="KW-1185">Reference proteome</keyword>
<keyword evidence="2" id="KW-0282">Flagellum</keyword>
<dbReference type="Gene3D" id="2.40.10.220">
    <property type="entry name" value="predicted glycosyltransferase like domains"/>
    <property type="match status" value="1"/>
</dbReference>
<accession>A0ABV3XFT1</accession>
<reference evidence="2 3" key="1">
    <citation type="submission" date="2024-06" db="EMBL/GenBank/DDBJ databases">
        <title>Draft genome sequence of Geodermatophilus badlandi, a novel member of the Geodermatophilaceae isolated from badland sedimentary rocks in the Red desert, Wyoming, USA.</title>
        <authorList>
            <person name="Ben Tekaya S."/>
            <person name="Nouioui I."/>
            <person name="Flores G.M."/>
            <person name="Shaal M.N."/>
            <person name="Bredoire F."/>
            <person name="Basile F."/>
            <person name="Van Diepen L."/>
            <person name="Ward N.L."/>
        </authorList>
    </citation>
    <scope>NUCLEOTIDE SEQUENCE [LARGE SCALE GENOMIC DNA]</scope>
    <source>
        <strain evidence="2 3">WL48A</strain>
    </source>
</reference>
<organism evidence="2 3">
    <name type="scientific">Geodermatophilus maliterrae</name>
    <dbReference type="NCBI Taxonomy" id="3162531"/>
    <lineage>
        <taxon>Bacteria</taxon>
        <taxon>Bacillati</taxon>
        <taxon>Actinomycetota</taxon>
        <taxon>Actinomycetes</taxon>
        <taxon>Geodermatophilales</taxon>
        <taxon>Geodermatophilaceae</taxon>
        <taxon>Geodermatophilus</taxon>
    </lineage>
</organism>
<keyword evidence="2" id="KW-0969">Cilium</keyword>
<evidence type="ECO:0000313" key="2">
    <source>
        <dbReference type="EMBL" id="MEX5719443.1"/>
    </source>
</evidence>
<evidence type="ECO:0000259" key="1">
    <source>
        <dbReference type="Pfam" id="PF07238"/>
    </source>
</evidence>
<evidence type="ECO:0000313" key="3">
    <source>
        <dbReference type="Proteomes" id="UP001560045"/>
    </source>
</evidence>